<dbReference type="AlphaFoldDB" id="A0A1I3HMJ0"/>
<dbReference type="Pfam" id="PF03963">
    <property type="entry name" value="FlgD"/>
    <property type="match status" value="1"/>
</dbReference>
<sequence length="130" mass="13598">MASVASGGFSSQIGQQQFLQLLAAQLSNQNPLEPMAQEDFLSQMAQFSTLSGIESLNTNFSELFKLQSLTQGAALVGKQVTYYSETTKANQTGIVQSAGMENGSLVVTVNGEKVGLDDISSVGGTPDASN</sequence>
<keyword evidence="5" id="KW-0969">Cilium</keyword>
<comment type="similarity">
    <text evidence="1">Belongs to the FlgD family.</text>
</comment>
<dbReference type="InterPro" id="IPR005648">
    <property type="entry name" value="FlgD"/>
</dbReference>
<dbReference type="EMBL" id="FOQD01000008">
    <property type="protein sequence ID" value="SFI36998.1"/>
    <property type="molecule type" value="Genomic_DNA"/>
</dbReference>
<accession>A0A1I3HMJ0</accession>
<dbReference type="OrthoDB" id="280334at2"/>
<organism evidence="5 6">
    <name type="scientific">Planctomicrobium piriforme</name>
    <dbReference type="NCBI Taxonomy" id="1576369"/>
    <lineage>
        <taxon>Bacteria</taxon>
        <taxon>Pseudomonadati</taxon>
        <taxon>Planctomycetota</taxon>
        <taxon>Planctomycetia</taxon>
        <taxon>Planctomycetales</taxon>
        <taxon>Planctomycetaceae</taxon>
        <taxon>Planctomicrobium</taxon>
    </lineage>
</organism>
<keyword evidence="5" id="KW-0282">Flagellum</keyword>
<evidence type="ECO:0000256" key="3">
    <source>
        <dbReference type="ARBA" id="ARBA00022795"/>
    </source>
</evidence>
<evidence type="ECO:0000256" key="4">
    <source>
        <dbReference type="ARBA" id="ARBA00024746"/>
    </source>
</evidence>
<evidence type="ECO:0000313" key="5">
    <source>
        <dbReference type="EMBL" id="SFI36998.1"/>
    </source>
</evidence>
<keyword evidence="6" id="KW-1185">Reference proteome</keyword>
<keyword evidence="3" id="KW-1005">Bacterial flagellum biogenesis</keyword>
<name>A0A1I3HMJ0_9PLAN</name>
<gene>
    <name evidence="5" type="ORF">SAMN05421753_108125</name>
</gene>
<evidence type="ECO:0000256" key="1">
    <source>
        <dbReference type="ARBA" id="ARBA00010577"/>
    </source>
</evidence>
<comment type="function">
    <text evidence="4">Required for flagellar hook formation. May act as a scaffolding protein.</text>
</comment>
<evidence type="ECO:0000256" key="2">
    <source>
        <dbReference type="ARBA" id="ARBA00016013"/>
    </source>
</evidence>
<dbReference type="STRING" id="1576369.SAMN05421753_108125"/>
<dbReference type="GO" id="GO:0044781">
    <property type="term" value="P:bacterial-type flagellum organization"/>
    <property type="evidence" value="ECO:0007669"/>
    <property type="project" value="UniProtKB-KW"/>
</dbReference>
<protein>
    <recommendedName>
        <fullName evidence="2">Basal-body rod modification protein FlgD</fullName>
    </recommendedName>
</protein>
<reference evidence="6" key="1">
    <citation type="submission" date="2016-10" db="EMBL/GenBank/DDBJ databases">
        <authorList>
            <person name="Varghese N."/>
            <person name="Submissions S."/>
        </authorList>
    </citation>
    <scope>NUCLEOTIDE SEQUENCE [LARGE SCALE GENOMIC DNA]</scope>
    <source>
        <strain evidence="6">DSM 26348</strain>
    </source>
</reference>
<dbReference type="RefSeq" id="WP_092050414.1">
    <property type="nucleotide sequence ID" value="NZ_FOQD01000008.1"/>
</dbReference>
<keyword evidence="5" id="KW-0966">Cell projection</keyword>
<proteinExistence type="inferred from homology"/>
<evidence type="ECO:0000313" key="6">
    <source>
        <dbReference type="Proteomes" id="UP000199518"/>
    </source>
</evidence>
<dbReference type="Proteomes" id="UP000199518">
    <property type="component" value="Unassembled WGS sequence"/>
</dbReference>